<dbReference type="EMBL" id="RJSG01000001">
    <property type="protein sequence ID" value="RNL81384.1"/>
    <property type="molecule type" value="Genomic_DNA"/>
</dbReference>
<dbReference type="RefSeq" id="WP_123232588.1">
    <property type="nucleotide sequence ID" value="NZ_RJSG01000001.1"/>
</dbReference>
<evidence type="ECO:0000313" key="1">
    <source>
        <dbReference type="EMBL" id="RNL81384.1"/>
    </source>
</evidence>
<evidence type="ECO:0000313" key="2">
    <source>
        <dbReference type="Proteomes" id="UP000277094"/>
    </source>
</evidence>
<reference evidence="1 2" key="1">
    <citation type="submission" date="2018-11" db="EMBL/GenBank/DDBJ databases">
        <authorList>
            <person name="Li F."/>
        </authorList>
    </citation>
    <scope>NUCLEOTIDE SEQUENCE [LARGE SCALE GENOMIC DNA]</scope>
    <source>
        <strain evidence="1 2">KIS18-7</strain>
    </source>
</reference>
<name>A0A3N0E0K2_9ACTN</name>
<gene>
    <name evidence="1" type="ORF">EFL95_03325</name>
</gene>
<protein>
    <submittedName>
        <fullName evidence="1">Uncharacterized protein</fullName>
    </submittedName>
</protein>
<comment type="caution">
    <text evidence="1">The sequence shown here is derived from an EMBL/GenBank/DDBJ whole genome shotgun (WGS) entry which is preliminary data.</text>
</comment>
<accession>A0A3N0E0K2</accession>
<organism evidence="1 2">
    <name type="scientific">Nocardioides marmorisolisilvae</name>
    <dbReference type="NCBI Taxonomy" id="1542737"/>
    <lineage>
        <taxon>Bacteria</taxon>
        <taxon>Bacillati</taxon>
        <taxon>Actinomycetota</taxon>
        <taxon>Actinomycetes</taxon>
        <taxon>Propionibacteriales</taxon>
        <taxon>Nocardioidaceae</taxon>
        <taxon>Nocardioides</taxon>
    </lineage>
</organism>
<proteinExistence type="predicted"/>
<keyword evidence="2" id="KW-1185">Reference proteome</keyword>
<sequence length="77" mass="8735">MGTTTQHTPFASGRAADTFDRVWASLSDADRIVLLGHARPDLTVAEKVRLAAVARKLQEMARQEFKNRNARRHRTFD</sequence>
<dbReference type="Proteomes" id="UP000277094">
    <property type="component" value="Unassembled WGS sequence"/>
</dbReference>
<dbReference type="AlphaFoldDB" id="A0A3N0E0K2"/>